<evidence type="ECO:0000313" key="2">
    <source>
        <dbReference type="EMBL" id="WFN56226.1"/>
    </source>
</evidence>
<dbReference type="EMBL" id="CP114280">
    <property type="protein sequence ID" value="WFN56226.1"/>
    <property type="molecule type" value="Genomic_DNA"/>
</dbReference>
<dbReference type="RefSeq" id="WP_278142796.1">
    <property type="nucleotide sequence ID" value="NZ_CP114280.1"/>
</dbReference>
<name>A0ABY8G8D7_9GAMM</name>
<organism evidence="2 3">
    <name type="scientific">Dickeya lacustris</name>
    <dbReference type="NCBI Taxonomy" id="2259638"/>
    <lineage>
        <taxon>Bacteria</taxon>
        <taxon>Pseudomonadati</taxon>
        <taxon>Pseudomonadota</taxon>
        <taxon>Gammaproteobacteria</taxon>
        <taxon>Enterobacterales</taxon>
        <taxon>Pectobacteriaceae</taxon>
        <taxon>Dickeya</taxon>
    </lineage>
</organism>
<evidence type="ECO:0000313" key="3">
    <source>
        <dbReference type="Proteomes" id="UP001219630"/>
    </source>
</evidence>
<evidence type="ECO:0000256" key="1">
    <source>
        <dbReference type="SAM" id="MobiDB-lite"/>
    </source>
</evidence>
<reference evidence="2 3" key="1">
    <citation type="submission" date="2022-12" db="EMBL/GenBank/DDBJ databases">
        <title>Complete genome sequencing of Dickeya lacustris type strain LMG30899.</title>
        <authorList>
            <person name="Dobhal S."/>
            <person name="Arizala D."/>
            <person name="Arif M."/>
        </authorList>
    </citation>
    <scope>NUCLEOTIDE SEQUENCE [LARGE SCALE GENOMIC DNA]</scope>
    <source>
        <strain evidence="2 3">LMG30899</strain>
    </source>
</reference>
<keyword evidence="3" id="KW-1185">Reference proteome</keyword>
<feature type="region of interest" description="Disordered" evidence="1">
    <location>
        <begin position="2167"/>
        <end position="2188"/>
    </location>
</feature>
<protein>
    <recommendedName>
        <fullName evidence="4">Toxin CdiA</fullName>
    </recommendedName>
</protein>
<evidence type="ECO:0008006" key="4">
    <source>
        <dbReference type="Google" id="ProtNLM"/>
    </source>
</evidence>
<dbReference type="Proteomes" id="UP001219630">
    <property type="component" value="Chromosome"/>
</dbReference>
<proteinExistence type="predicted"/>
<accession>A0ABY8G8D7</accession>
<sequence>MDALTLAITGAANNGAGGQWLSGGALGVTAATLDNAGEMQGDTVTLSAVDLTNRGRLLGLNGLTLEATTLTTGHDSQLLSAGTAWLRAASLTSDGVWQAGRLLIRGGEMHNAGQLESDGALDITLTAQALSFSNDGTLAAGGPLSLTGDYQGTGRLYSDAALSLTGNTQIGTGGRWQAQDVTVTGGSLTSAGQVNAAGALTLTLTDGLTNGGTLAGGITTLQAGWLDNSGLISGRNGLTVMLPSGTSLLSLLSSSPSAAAPGALRNSGRLEGQRLAVNAASLSGSGMLLGVDALTLAITGAATNGTGGQWLSGGALGVTAASLDNAGEVQGDTLTLSAVDLTSRGRLLGLNGLTLEASTLTSGHDSQLLSAGTALLRAASLTSDGVWQAGRLLIRGGEMHNAGQLESDGALDITLTGGLGNSGALRANGAAQWQAATLSNSGEVSVRGALTAQVLSFSNDGTLAAGGPLSLTGDYQGTGRLYSDGVLSLTGNTTIGAGGRWQADSLTLIGDTLINAGQVNAAGALTLTLADGLTNGGTLAGGITTLRAGMLDNSGLLSGRNGLTVTLPSGTSLLSLLSSSSSAAAPGTLRNSGRLEGQRLTVNAASLSGSGTLLGVDALTLAITGAAVNGTGGQWLSGGALGVTAASLENAGEVQGDTLTLSAVDLTNRGRLLGLNGLTLDASTLTSGRDSQLLSAGTALLRAASLTSDGVWQAGRLLIRGGEMHNAGQLESDGALDITLTGSLGNSGALRANGAAQWQAATLSNSGEVSVRGALTAQVLSFSNDGTLAAGGPLSLTGDYQGTGRLYSDGVLSLTGNTTIGAGGRWQADSLTLIGDTLINAGQVNAAGALTLTLTDGLTNSGTLAGGITALRAGWLDNSGLLSGRNGLTVTLPSADTASVNSHAALSASHTPSSMGAAGDNATGLNTATAVTLLNNNTVSPAPGTLRNSGRLEGQRLAVNAASLSSGGTLLGVDALTLAITGAANNGTGGQWLSGGALGVTAATLDNAGEVQGDTLTLSAVDLTNRGRLLGLNGLTLEATTLTSGRDSQLLSAGTALLRAASLTSDGVWQAGRLLIRGGEMHNAGQLESDGALDITLTGSLGNSGALRANGAAQWQAATLSNSGEVSVRGALTAQVLSFSNDGTLAAGGPLSLTGDYQGTGRLYSDGVLSLTGNTTIGAGGRWQADSLTLIGDTLINAGQVNAAGALTLTLTDGLTNGGTLAGGITALRAGWLDNSGLLSGRNGLTVTLPSGTSLLSLLSSSPSAAAPGALRNSGRLEGQRLAVNAASLSGSGTLLGVDALTLAITGAAVNSTGGQWLSGGALGVTAATLENAGEVQGDTLTLSAVDLTNRGRLLGLNGLTLEATTLTTGRDSQLLSAGTAWLRAASLTSDGVWQAGRLLIRGGEMHNAGQLESDGALDITLTGGLGNSGALRANGAAQWQAATLANSGEVSVRGALTAQALSFTNDGTLAAGGPLSLTGDYQGAGRLYSDAALSLTGNTQIGTGGRWQADSLTLTGDTLINAGQVNAAGALTLTLADGLTNGGTLAGGVTTLRAGMLDNSGLLSGRNGLTVTLPSADTASSFNTLSNASNTVSLAPAPGTLRNTGRLEGQRLAVNAASLSGSGTLLGVDALTLAITGAANNGAGGQWLSGGALGVTAATLDNAGEMQGDTVTLSAVDLTNRGRLLGLNGLTLEATTLTTGHDSQLLSAGTAWLRAASLTSDGVWQAGRLLIHGGEMHNAGQLQSDGALEVTLASDATGRGALVNTGTLVARGDGQLQVSQLVNGGALAAGTLSVTAGQVSNTGRLLADGAMTVTAGQLENDGRLESGWLTLTGERLTNRGSLLAEQGGGLFLSDRLETGAASALLSNGDWQVQAGTVVHQGGWQGSHLTLSAQQLFNWGALLGVSGVSLTLAQDYRGEAGSEVRSNGRVALETGTLWQQGDIGGGQLWLTAGSLSNGGRLVGLSQLDVASRGQLDNAGSVLGNGAVNVSAAALDNGGVLQGDTLTLQGGQVTNRGRLQGTSALTLSGLSRYDGTAGSLLLSDGAATLTAGVADNAGGWQARSLSLDGDTLINRGTVSGLERLRLGVKQLTNAGQIQGGAQTTLTGAVFENSGTLLAQGGLTADYRRAGEQRRGRAAAQWRARRADDRDAGQPGAVAVLAAGADGRVAGERRHAAGGGRRDADAGGAL</sequence>
<gene>
    <name evidence="2" type="ORF">O1Q98_02635</name>
</gene>